<dbReference type="SUPFAM" id="SSF53098">
    <property type="entry name" value="Ribonuclease H-like"/>
    <property type="match status" value="1"/>
</dbReference>
<evidence type="ECO:0000259" key="2">
    <source>
        <dbReference type="SMART" id="SM00597"/>
    </source>
</evidence>
<name>A0ABR0YA82_HUSHU</name>
<dbReference type="Pfam" id="PF14291">
    <property type="entry name" value="DUF4371"/>
    <property type="match status" value="1"/>
</dbReference>
<dbReference type="Proteomes" id="UP001369086">
    <property type="component" value="Unassembled WGS sequence"/>
</dbReference>
<dbReference type="SMART" id="SM00597">
    <property type="entry name" value="ZnF_TTF"/>
    <property type="match status" value="1"/>
</dbReference>
<feature type="domain" description="TTF-type" evidence="2">
    <location>
        <begin position="90"/>
        <end position="175"/>
    </location>
</feature>
<evidence type="ECO:0000256" key="1">
    <source>
        <dbReference type="SAM" id="MobiDB-lite"/>
    </source>
</evidence>
<dbReference type="InterPro" id="IPR025398">
    <property type="entry name" value="DUF4371"/>
</dbReference>
<accession>A0ABR0YA82</accession>
<keyword evidence="4" id="KW-1185">Reference proteome</keyword>
<organism evidence="3 4">
    <name type="scientific">Huso huso</name>
    <name type="common">Beluga</name>
    <name type="synonym">Acipenser huso</name>
    <dbReference type="NCBI Taxonomy" id="61971"/>
    <lineage>
        <taxon>Eukaryota</taxon>
        <taxon>Metazoa</taxon>
        <taxon>Chordata</taxon>
        <taxon>Craniata</taxon>
        <taxon>Vertebrata</taxon>
        <taxon>Euteleostomi</taxon>
        <taxon>Actinopterygii</taxon>
        <taxon>Chondrostei</taxon>
        <taxon>Acipenseriformes</taxon>
        <taxon>Acipenseridae</taxon>
        <taxon>Huso</taxon>
    </lineage>
</organism>
<dbReference type="InterPro" id="IPR006580">
    <property type="entry name" value="Znf_TTF"/>
</dbReference>
<evidence type="ECO:0000313" key="4">
    <source>
        <dbReference type="Proteomes" id="UP001369086"/>
    </source>
</evidence>
<dbReference type="PANTHER" id="PTHR45749">
    <property type="match status" value="1"/>
</dbReference>
<dbReference type="EMBL" id="JAHFZB010000038">
    <property type="protein sequence ID" value="KAK6469542.1"/>
    <property type="molecule type" value="Genomic_DNA"/>
</dbReference>
<protein>
    <submittedName>
        <fullName evidence="3">Zinc finger MYM-type protein 1-like</fullName>
    </submittedName>
</protein>
<proteinExistence type="predicted"/>
<dbReference type="PANTHER" id="PTHR45749:SF28">
    <property type="entry name" value="ZINC FINGER MYM-TYPE PROTEIN 1-LIKE-RELATED"/>
    <property type="match status" value="1"/>
</dbReference>
<comment type="caution">
    <text evidence="3">The sequence shown here is derived from an EMBL/GenBank/DDBJ whole genome shotgun (WGS) entry which is preliminary data.</text>
</comment>
<feature type="region of interest" description="Disordered" evidence="1">
    <location>
        <begin position="552"/>
        <end position="571"/>
    </location>
</feature>
<reference evidence="3 4" key="1">
    <citation type="submission" date="2021-05" db="EMBL/GenBank/DDBJ databases">
        <authorList>
            <person name="Zahm M."/>
            <person name="Klopp C."/>
            <person name="Cabau C."/>
            <person name="Kuhl H."/>
            <person name="Suciu R."/>
            <person name="Ciorpac M."/>
            <person name="Holostenco D."/>
            <person name="Gessner J."/>
            <person name="Wuertz S."/>
            <person name="Hohne C."/>
            <person name="Stock M."/>
            <person name="Gislard M."/>
            <person name="Lluch J."/>
            <person name="Milhes M."/>
            <person name="Lampietro C."/>
            <person name="Lopez Roques C."/>
            <person name="Donnadieu C."/>
            <person name="Du K."/>
            <person name="Schartl M."/>
            <person name="Guiguen Y."/>
        </authorList>
    </citation>
    <scope>NUCLEOTIDE SEQUENCE [LARGE SCALE GENOMIC DNA]</scope>
    <source>
        <strain evidence="3">Hh-F2</strain>
        <tissue evidence="3">Blood</tissue>
    </source>
</reference>
<gene>
    <name evidence="3" type="ORF">HHUSO_G31818</name>
</gene>
<evidence type="ECO:0000313" key="3">
    <source>
        <dbReference type="EMBL" id="KAK6469542.1"/>
    </source>
</evidence>
<dbReference type="InterPro" id="IPR012337">
    <property type="entry name" value="RNaseH-like_sf"/>
</dbReference>
<sequence>MQCDSSQPVSEIKAEHNELEIPQTKLEIPQTELEIPQIELEIPRTKHPENIVDRLLKTPFGTLEYTEKVRIKSEGRPRPQINSVQDDAGRSRSFRCQWYDKVDWLTGSAVTNCLYCWPCLLFNVSNSFVTWTKSGYNDFKNMDRSVKRHSKSKEHVSAEVKLKLLGQSRVEHVVDEGARIQVAKHNETVRRNRAILKRLIDATTYLGRQELAFRGQDHTADLLNKGNYGELTEVIAHYDELLATHIEQSAVFTGMSEPIQNDLISSISLSVLEEIKKEINAAPFFAWQVDGMTDIGCRSQLSIIVRYVDEIGLPQERFLGLFDSTGVRDGQSVFKLVSTAMSEFDYKEKLVAQAYDGATVMPSELNRLQAKVREVAPSAVFTHCCAHHLNLVLSQGAKFITQARVFFATLGGFSSFFSKSPKRVALLEKTSCAATRWNFTSRIVGTVASNYAKLLETFSRVVSSEGMDDDTVGAASGFIRTLEDFDFVFMLFTFNQVFSDTDAAYDIIQQKAMDVTFCKNRIENLLRSTEEKRSEEAFNKIYEEAASLTEDPADRHLRKRHRQESASRDSKQHYRMLYHSVLNNLLLQIHHRYASLEETRFLELLNPEKFATMRSTFPDEALGCLNKGYGRFFEMDRLKTELQVFYWDRELHGASSSISDLLQSFKRNGLDRAMHQLYKLMCLVATVGATPCGVDRTFSCLERLKSYARNTMGQERFKNLAVLSIEKGIVKALEKNPCWYDGVIDHFATRRERRADFIYK</sequence>